<dbReference type="InterPro" id="IPR011990">
    <property type="entry name" value="TPR-like_helical_dom_sf"/>
</dbReference>
<comment type="subcellular location">
    <subcellularLocation>
        <location evidence="1">Cytoplasm</location>
    </subcellularLocation>
</comment>
<dbReference type="Proteomes" id="UP000462931">
    <property type="component" value="Unassembled WGS sequence"/>
</dbReference>
<evidence type="ECO:0000256" key="3">
    <source>
        <dbReference type="ARBA" id="ARBA00022737"/>
    </source>
</evidence>
<evidence type="ECO:0000313" key="11">
    <source>
        <dbReference type="Proteomes" id="UP000462931"/>
    </source>
</evidence>
<dbReference type="SMART" id="SM00028">
    <property type="entry name" value="TPR"/>
    <property type="match status" value="6"/>
</dbReference>
<evidence type="ECO:0000256" key="2">
    <source>
        <dbReference type="ARBA" id="ARBA00022490"/>
    </source>
</evidence>
<gene>
    <name evidence="10" type="ORF">GJJ64_04435</name>
</gene>
<proteinExistence type="inferred from homology"/>
<evidence type="ECO:0000256" key="8">
    <source>
        <dbReference type="SAM" id="Phobius"/>
    </source>
</evidence>
<evidence type="ECO:0000256" key="9">
    <source>
        <dbReference type="SAM" id="SignalP"/>
    </source>
</evidence>
<sequence length="485" mass="55752">MKLNSTILVLLLCCLGFDVIANNAKDTTLVDNLNKEASSLKFSNPLKGIETAKEALTLSKKTNYKKGLGEAYRVIGMNYNFLNKKDSSIKYYHLALDIYEKIRFSEGIARCYNNLGGIYKSLDPNEAIGYYKKALKIAQKYDIVDLIAGCNSNIGTIYIEKKDYKNSISYFQKAIELFSKLNNEIGLATSYSNIAISYYYLNDNKKAEFYCLKAIEISKKNKLQTIIVSCYDILAYIYLKKNMLDKAQEFANDGYSLAVELENEKYIYEYKFLQYEIELKKQNHKQALKYLKEVHALDSVEYQKNLANIVKLNEEQVKNAEIQKQYEVGLERQKNNRILFMAAIIVSALSAIIIFILIRSKRKTEKSNQELLALNKEVIRQKEDLDRVNLKLEEIIAERTKDLLSKNQKLSEYSYHLSHQVRGPVATLKGLIMLSQDNLIEEKECIVQMKKCVDDIDEQIMDINIALHDPSRHGLKNPNQNGGNL</sequence>
<keyword evidence="2" id="KW-0963">Cytoplasm</keyword>
<dbReference type="Pfam" id="PF13424">
    <property type="entry name" value="TPR_12"/>
    <property type="match status" value="2"/>
</dbReference>
<dbReference type="PROSITE" id="PS50005">
    <property type="entry name" value="TPR"/>
    <property type="match status" value="1"/>
</dbReference>
<dbReference type="SUPFAM" id="SSF48452">
    <property type="entry name" value="TPR-like"/>
    <property type="match status" value="1"/>
</dbReference>
<dbReference type="InterPro" id="IPR019734">
    <property type="entry name" value="TPR_rpt"/>
</dbReference>
<keyword evidence="7" id="KW-0175">Coiled coil</keyword>
<feature type="coiled-coil region" evidence="7">
    <location>
        <begin position="371"/>
        <end position="398"/>
    </location>
</feature>
<dbReference type="PANTHER" id="PTHR46630">
    <property type="entry name" value="TETRATRICOPEPTIDE REPEAT PROTEIN 29"/>
    <property type="match status" value="1"/>
</dbReference>
<accession>A0A7K0FKV7</accession>
<reference evidence="10 11" key="1">
    <citation type="submission" date="2019-11" db="EMBL/GenBank/DDBJ databases">
        <authorList>
            <person name="Cheng Q."/>
            <person name="Yang Z."/>
        </authorList>
    </citation>
    <scope>NUCLEOTIDE SEQUENCE [LARGE SCALE GENOMIC DNA]</scope>
    <source>
        <strain evidence="10 11">HX-22-1</strain>
    </source>
</reference>
<dbReference type="RefSeq" id="WP_154286527.1">
    <property type="nucleotide sequence ID" value="NZ_WKJI01000001.1"/>
</dbReference>
<feature type="repeat" description="TPR" evidence="6">
    <location>
        <begin position="148"/>
        <end position="181"/>
    </location>
</feature>
<name>A0A7K0FKV7_9SPHI</name>
<dbReference type="EMBL" id="WKJI01000001">
    <property type="protein sequence ID" value="MRX46432.1"/>
    <property type="molecule type" value="Genomic_DNA"/>
</dbReference>
<dbReference type="Gene3D" id="1.25.40.10">
    <property type="entry name" value="Tetratricopeptide repeat domain"/>
    <property type="match status" value="2"/>
</dbReference>
<keyword evidence="8" id="KW-0812">Transmembrane</keyword>
<organism evidence="10 11">
    <name type="scientific">Pedobacter puniceum</name>
    <dbReference type="NCBI Taxonomy" id="2666136"/>
    <lineage>
        <taxon>Bacteria</taxon>
        <taxon>Pseudomonadati</taxon>
        <taxon>Bacteroidota</taxon>
        <taxon>Sphingobacteriia</taxon>
        <taxon>Sphingobacteriales</taxon>
        <taxon>Sphingobacteriaceae</taxon>
        <taxon>Pedobacter</taxon>
    </lineage>
</organism>
<evidence type="ECO:0000256" key="4">
    <source>
        <dbReference type="ARBA" id="ARBA00022803"/>
    </source>
</evidence>
<evidence type="ECO:0000256" key="5">
    <source>
        <dbReference type="ARBA" id="ARBA00038253"/>
    </source>
</evidence>
<comment type="caution">
    <text evidence="10">The sequence shown here is derived from an EMBL/GenBank/DDBJ whole genome shotgun (WGS) entry which is preliminary data.</text>
</comment>
<keyword evidence="8" id="KW-0472">Membrane</keyword>
<evidence type="ECO:0000256" key="1">
    <source>
        <dbReference type="ARBA" id="ARBA00004496"/>
    </source>
</evidence>
<keyword evidence="3" id="KW-0677">Repeat</keyword>
<feature type="signal peptide" evidence="9">
    <location>
        <begin position="1"/>
        <end position="24"/>
    </location>
</feature>
<dbReference type="GO" id="GO:0005737">
    <property type="term" value="C:cytoplasm"/>
    <property type="evidence" value="ECO:0007669"/>
    <property type="project" value="UniProtKB-SubCell"/>
</dbReference>
<feature type="transmembrane region" description="Helical" evidence="8">
    <location>
        <begin position="338"/>
        <end position="358"/>
    </location>
</feature>
<keyword evidence="11" id="KW-1185">Reference proteome</keyword>
<keyword evidence="8" id="KW-1133">Transmembrane helix</keyword>
<evidence type="ECO:0000256" key="7">
    <source>
        <dbReference type="SAM" id="Coils"/>
    </source>
</evidence>
<dbReference type="AlphaFoldDB" id="A0A7K0FKV7"/>
<dbReference type="InterPro" id="IPR051476">
    <property type="entry name" value="Bac_ResReg_Asp_Phosphatase"/>
</dbReference>
<feature type="chain" id="PRO_5029612036" evidence="9">
    <location>
        <begin position="25"/>
        <end position="485"/>
    </location>
</feature>
<evidence type="ECO:0000256" key="6">
    <source>
        <dbReference type="PROSITE-ProRule" id="PRU00339"/>
    </source>
</evidence>
<comment type="similarity">
    <text evidence="5">Belongs to the Rap family.</text>
</comment>
<evidence type="ECO:0000313" key="10">
    <source>
        <dbReference type="EMBL" id="MRX46432.1"/>
    </source>
</evidence>
<dbReference type="PANTHER" id="PTHR46630:SF1">
    <property type="entry name" value="TETRATRICOPEPTIDE REPEAT PROTEIN 29"/>
    <property type="match status" value="1"/>
</dbReference>
<keyword evidence="4 6" id="KW-0802">TPR repeat</keyword>
<keyword evidence="9" id="KW-0732">Signal</keyword>
<protein>
    <submittedName>
        <fullName evidence="10">Tetratricopeptide repeat protein</fullName>
    </submittedName>
</protein>